<dbReference type="EMBL" id="JACEFB010000003">
    <property type="protein sequence ID" value="MBA2225848.1"/>
    <property type="molecule type" value="Genomic_DNA"/>
</dbReference>
<evidence type="ECO:0000256" key="3">
    <source>
        <dbReference type="ARBA" id="ARBA00022679"/>
    </source>
</evidence>
<dbReference type="SUPFAM" id="SSF51713">
    <property type="entry name" value="tRNA-guanine transglycosylase"/>
    <property type="match status" value="1"/>
</dbReference>
<keyword evidence="5 7" id="KW-0671">Queuosine biosynthesis</keyword>
<comment type="similarity">
    <text evidence="7">Belongs to the queuine tRNA-ribosyltransferase family.</text>
</comment>
<feature type="domain" description="tRNA-guanine(15) transglycosylase-like" evidence="8">
    <location>
        <begin position="13"/>
        <end position="365"/>
    </location>
</feature>
<feature type="binding site" evidence="7">
    <location>
        <position position="333"/>
    </location>
    <ligand>
        <name>Zn(2+)</name>
        <dbReference type="ChEBI" id="CHEBI:29105"/>
    </ligand>
</feature>
<feature type="binding site" evidence="7">
    <location>
        <position position="304"/>
    </location>
    <ligand>
        <name>Zn(2+)</name>
        <dbReference type="ChEBI" id="CHEBI:29105"/>
    </ligand>
</feature>
<evidence type="ECO:0000256" key="4">
    <source>
        <dbReference type="ARBA" id="ARBA00022694"/>
    </source>
</evidence>
<dbReference type="NCBIfam" id="TIGR00430">
    <property type="entry name" value="Q_tRNA_tgt"/>
    <property type="match status" value="1"/>
</dbReference>
<comment type="function">
    <text evidence="7">Catalyzes the base-exchange of a guanine (G) residue with the queuine precursor 7-aminomethyl-7-deazaguanine (PreQ1) at position 34 (anticodon wobble position) in tRNAs with GU(N) anticodons (tRNA-Asp, -Asn, -His and -Tyr). Catalysis occurs through a double-displacement mechanism. The nucleophile active site attacks the C1' of nucleotide 34 to detach the guanine base from the RNA, forming a covalent enzyme-RNA intermediate. The proton acceptor active site deprotonates the incoming PreQ1, allowing a nucleophilic attack on the C1' of the ribose to form the product. After dissociation, two additional enzymatic reactions on the tRNA convert PreQ1 to queuine (Q), resulting in the hypermodified nucleoside queuosine (7-(((4,5-cis-dihydroxy-2-cyclopenten-1-yl)amino)methyl)-7-deazaguanosine).</text>
</comment>
<protein>
    <recommendedName>
        <fullName evidence="7">Queuine tRNA-ribosyltransferase</fullName>
        <ecNumber evidence="7">2.4.2.29</ecNumber>
    </recommendedName>
    <alternativeName>
        <fullName evidence="7">Guanine insertion enzyme</fullName>
    </alternativeName>
    <alternativeName>
        <fullName evidence="7">tRNA-guanine transglycosylase</fullName>
    </alternativeName>
</protein>
<dbReference type="PANTHER" id="PTHR46499:SF1">
    <property type="entry name" value="QUEUINE TRNA-RIBOSYLTRANSFERASE"/>
    <property type="match status" value="1"/>
</dbReference>
<accession>A0A7V9ABB1</accession>
<keyword evidence="7" id="KW-0479">Metal-binding</keyword>
<keyword evidence="7" id="KW-0862">Zinc</keyword>
<dbReference type="InterPro" id="IPR004803">
    <property type="entry name" value="TGT"/>
</dbReference>
<keyword evidence="2 7" id="KW-0328">Glycosyltransferase</keyword>
<feature type="binding site" evidence="7">
    <location>
        <position position="145"/>
    </location>
    <ligand>
        <name>substrate</name>
    </ligand>
</feature>
<evidence type="ECO:0000256" key="7">
    <source>
        <dbReference type="HAMAP-Rule" id="MF_00168"/>
    </source>
</evidence>
<feature type="binding site" evidence="7">
    <location>
        <begin position="91"/>
        <end position="95"/>
    </location>
    <ligand>
        <name>substrate</name>
    </ligand>
</feature>
<feature type="region of interest" description="RNA binding" evidence="7">
    <location>
        <begin position="245"/>
        <end position="251"/>
    </location>
</feature>
<dbReference type="GO" id="GO:0005829">
    <property type="term" value="C:cytosol"/>
    <property type="evidence" value="ECO:0007669"/>
    <property type="project" value="TreeGrafter"/>
</dbReference>
<organism evidence="9 10">
    <name type="scientific">Thermogemmata fonticola</name>
    <dbReference type="NCBI Taxonomy" id="2755323"/>
    <lineage>
        <taxon>Bacteria</taxon>
        <taxon>Pseudomonadati</taxon>
        <taxon>Planctomycetota</taxon>
        <taxon>Planctomycetia</taxon>
        <taxon>Gemmatales</taxon>
        <taxon>Gemmataceae</taxon>
        <taxon>Thermogemmata</taxon>
    </lineage>
</organism>
<evidence type="ECO:0000256" key="1">
    <source>
        <dbReference type="ARBA" id="ARBA00004691"/>
    </source>
</evidence>
<keyword evidence="10" id="KW-1185">Reference proteome</keyword>
<feature type="binding site" evidence="7">
    <location>
        <position position="302"/>
    </location>
    <ligand>
        <name>Zn(2+)</name>
        <dbReference type="ChEBI" id="CHEBI:29105"/>
    </ligand>
</feature>
<dbReference type="GO" id="GO:0046872">
    <property type="term" value="F:metal ion binding"/>
    <property type="evidence" value="ECO:0007669"/>
    <property type="project" value="UniProtKB-KW"/>
</dbReference>
<evidence type="ECO:0000259" key="8">
    <source>
        <dbReference type="Pfam" id="PF01702"/>
    </source>
</evidence>
<dbReference type="GO" id="GO:0008616">
    <property type="term" value="P:tRNA queuosine(34) biosynthetic process"/>
    <property type="evidence" value="ECO:0007669"/>
    <property type="project" value="UniProtKB-UniRule"/>
</dbReference>
<dbReference type="Gene3D" id="3.20.20.105">
    <property type="entry name" value="Queuine tRNA-ribosyltransferase-like"/>
    <property type="match status" value="1"/>
</dbReference>
<feature type="binding site" evidence="7">
    <location>
        <position position="187"/>
    </location>
    <ligand>
        <name>substrate</name>
    </ligand>
</feature>
<dbReference type="EC" id="2.4.2.29" evidence="7"/>
<sequence length="373" mass="41003">MSIQFRVERTDGAARAGRLLTPHGPVETPVFMPVGTQATIKGLTPEQVRTLGASLILANTYHLALRPGDALIRDLGGLHRFMHWDGPILTDSGGFQVFSLATLVHISDVGATFRSHIDGAILELTPERAVEIQENLGSDIAMVLDECPPADANREQLQQAVRRTIAWAERCQKRHQSREQALFAIVQGGLDQELRRQCAEALVAMDFPGYALGGFSVGETAAQMQAALPECASLLPHDKPRYLMGVGRPEDLLAGIAAGIDMFDCVLPTRNGRNAQAFTSTGVLRLRNACHRRDPAPLDSACNCYCCQHFSRAYLHHLFAAEEMLGPILLSLHNLAFYLRLMRQAREAIFGGTFAAFHARCLRQWGHSHDPKP</sequence>
<feature type="active site" description="Proton acceptor" evidence="7">
    <location>
        <position position="91"/>
    </location>
</feature>
<comment type="pathway">
    <text evidence="1 7">tRNA modification; tRNA-queuosine biosynthesis.</text>
</comment>
<evidence type="ECO:0000256" key="5">
    <source>
        <dbReference type="ARBA" id="ARBA00022785"/>
    </source>
</evidence>
<evidence type="ECO:0000256" key="6">
    <source>
        <dbReference type="ARBA" id="ARBA00050112"/>
    </source>
</evidence>
<dbReference type="InterPro" id="IPR036511">
    <property type="entry name" value="TGT-like_sf"/>
</dbReference>
<feature type="active site" description="Nucleophile" evidence="7">
    <location>
        <position position="264"/>
    </location>
</feature>
<dbReference type="InterPro" id="IPR050076">
    <property type="entry name" value="ArchSynthase1/Queuine_TRR"/>
</dbReference>
<dbReference type="AlphaFoldDB" id="A0A7V9ABB1"/>
<evidence type="ECO:0000313" key="10">
    <source>
        <dbReference type="Proteomes" id="UP000542342"/>
    </source>
</evidence>
<dbReference type="FunFam" id="3.20.20.105:FF:000001">
    <property type="entry name" value="Queuine tRNA-ribosyltransferase"/>
    <property type="match status" value="1"/>
</dbReference>
<comment type="subunit">
    <text evidence="7">Homodimer. Within each dimer, one monomer is responsible for RNA recognition and catalysis, while the other monomer binds to the replacement base PreQ1.</text>
</comment>
<dbReference type="Proteomes" id="UP000542342">
    <property type="component" value="Unassembled WGS sequence"/>
</dbReference>
<dbReference type="InterPro" id="IPR002616">
    <property type="entry name" value="tRNA_ribo_trans-like"/>
</dbReference>
<dbReference type="NCBIfam" id="TIGR00449">
    <property type="entry name" value="tgt_general"/>
    <property type="match status" value="1"/>
</dbReference>
<reference evidence="9 10" key="1">
    <citation type="submission" date="2020-07" db="EMBL/GenBank/DDBJ databases">
        <title>Thermogemmata thermophila gen. nov., sp. nov., a novel moderate thermophilic planctomycete from a Kamchatka hot spring.</title>
        <authorList>
            <person name="Elcheninov A.G."/>
            <person name="Podosokorskaya O.A."/>
            <person name="Kovaleva O.L."/>
            <person name="Novikov A."/>
            <person name="Bonch-Osmolovskaya E.A."/>
            <person name="Toshchakov S.V."/>
            <person name="Kublanov I.V."/>
        </authorList>
    </citation>
    <scope>NUCLEOTIDE SEQUENCE [LARGE SCALE GENOMIC DNA]</scope>
    <source>
        <strain evidence="9 10">2918</strain>
    </source>
</reference>
<dbReference type="HAMAP" id="MF_00168">
    <property type="entry name" value="Q_tRNA_Tgt"/>
    <property type="match status" value="1"/>
</dbReference>
<feature type="region of interest" description="RNA binding; important for wobble base 34 recognition" evidence="7">
    <location>
        <begin position="269"/>
        <end position="273"/>
    </location>
</feature>
<feature type="binding site" evidence="7">
    <location>
        <position position="307"/>
    </location>
    <ligand>
        <name>Zn(2+)</name>
        <dbReference type="ChEBI" id="CHEBI:29105"/>
    </ligand>
</feature>
<comment type="catalytic activity">
    <reaction evidence="6 7">
        <text>7-aminomethyl-7-carbaguanine + guanosine(34) in tRNA = 7-aminomethyl-7-carbaguanosine(34) in tRNA + guanine</text>
        <dbReference type="Rhea" id="RHEA:24104"/>
        <dbReference type="Rhea" id="RHEA-COMP:10341"/>
        <dbReference type="Rhea" id="RHEA-COMP:10342"/>
        <dbReference type="ChEBI" id="CHEBI:16235"/>
        <dbReference type="ChEBI" id="CHEBI:58703"/>
        <dbReference type="ChEBI" id="CHEBI:74269"/>
        <dbReference type="ChEBI" id="CHEBI:82833"/>
        <dbReference type="EC" id="2.4.2.29"/>
    </reaction>
</comment>
<dbReference type="Pfam" id="PF01702">
    <property type="entry name" value="TGT"/>
    <property type="match status" value="1"/>
</dbReference>
<comment type="caution">
    <text evidence="9">The sequence shown here is derived from an EMBL/GenBank/DDBJ whole genome shotgun (WGS) entry which is preliminary data.</text>
</comment>
<keyword evidence="4 7" id="KW-0819">tRNA processing</keyword>
<name>A0A7V9ABB1_9BACT</name>
<dbReference type="GO" id="GO:0008479">
    <property type="term" value="F:tRNA-guanosine(34) queuine transglycosylase activity"/>
    <property type="evidence" value="ECO:0007669"/>
    <property type="project" value="UniProtKB-UniRule"/>
</dbReference>
<evidence type="ECO:0000256" key="2">
    <source>
        <dbReference type="ARBA" id="ARBA00022676"/>
    </source>
</evidence>
<keyword evidence="3 7" id="KW-0808">Transferase</keyword>
<dbReference type="PANTHER" id="PTHR46499">
    <property type="entry name" value="QUEUINE TRNA-RIBOSYLTRANSFERASE"/>
    <property type="match status" value="1"/>
</dbReference>
<evidence type="ECO:0000313" key="9">
    <source>
        <dbReference type="EMBL" id="MBA2225848.1"/>
    </source>
</evidence>
<gene>
    <name evidence="7 9" type="primary">tgt</name>
    <name evidence="9" type="ORF">H0921_06680</name>
</gene>
<dbReference type="RefSeq" id="WP_194537282.1">
    <property type="nucleotide sequence ID" value="NZ_JACEFB010000003.1"/>
</dbReference>
<feature type="binding site" evidence="7">
    <location>
        <position position="214"/>
    </location>
    <ligand>
        <name>substrate</name>
    </ligand>
</feature>
<dbReference type="UniPathway" id="UPA00392"/>
<comment type="cofactor">
    <cofactor evidence="7">
        <name>Zn(2+)</name>
        <dbReference type="ChEBI" id="CHEBI:29105"/>
    </cofactor>
    <text evidence="7">Binds 1 zinc ion per subunit.</text>
</comment>
<proteinExistence type="inferred from homology"/>